<dbReference type="Pfam" id="PF12955">
    <property type="entry name" value="Vps3844_C"/>
    <property type="match status" value="1"/>
</dbReference>
<feature type="signal peptide" evidence="2">
    <location>
        <begin position="1"/>
        <end position="18"/>
    </location>
</feature>
<reference evidence="4" key="2">
    <citation type="submission" date="2023-06" db="EMBL/GenBank/DDBJ databases">
        <authorList>
            <consortium name="Lawrence Berkeley National Laboratory"/>
            <person name="Haridas S."/>
            <person name="Hensen N."/>
            <person name="Bonometti L."/>
            <person name="Westerberg I."/>
            <person name="Brannstrom I.O."/>
            <person name="Guillou S."/>
            <person name="Cros-Aarteil S."/>
            <person name="Calhoun S."/>
            <person name="Kuo A."/>
            <person name="Mondo S."/>
            <person name="Pangilinan J."/>
            <person name="Riley R."/>
            <person name="Labutti K."/>
            <person name="Andreopoulos B."/>
            <person name="Lipzen A."/>
            <person name="Chen C."/>
            <person name="Yanf M."/>
            <person name="Daum C."/>
            <person name="Ng V."/>
            <person name="Clum A."/>
            <person name="Steindorff A."/>
            <person name="Ohm R."/>
            <person name="Martin F."/>
            <person name="Silar P."/>
            <person name="Natvig D."/>
            <person name="Lalanne C."/>
            <person name="Gautier V."/>
            <person name="Ament-Velasquez S.L."/>
            <person name="Kruys A."/>
            <person name="Hutchinson M.I."/>
            <person name="Powell A.J."/>
            <person name="Barry K."/>
            <person name="Miller A.N."/>
            <person name="Grigoriev I.V."/>
            <person name="Debuchy R."/>
            <person name="Gladieux P."/>
            <person name="Thoren M.H."/>
            <person name="Johannesson H."/>
        </authorList>
    </citation>
    <scope>NUCLEOTIDE SEQUENCE</scope>
    <source>
        <strain evidence="4">SMH4131-1</strain>
    </source>
</reference>
<gene>
    <name evidence="4" type="ORF">B0T19DRAFT_376908</name>
</gene>
<feature type="domain" description="Vacuolar sorting protein Vps3844 C-terminal" evidence="3">
    <location>
        <begin position="286"/>
        <end position="393"/>
    </location>
</feature>
<accession>A0AAE0J2B2</accession>
<name>A0AAE0J2B2_9PEZI</name>
<dbReference type="InterPro" id="IPR024382">
    <property type="entry name" value="Vps3844_C"/>
</dbReference>
<keyword evidence="2" id="KW-0732">Signal</keyword>
<keyword evidence="1" id="KW-1133">Transmembrane helix</keyword>
<evidence type="ECO:0000256" key="2">
    <source>
        <dbReference type="SAM" id="SignalP"/>
    </source>
</evidence>
<dbReference type="PANTHER" id="PTHR36853">
    <property type="entry name" value="EXPRESSED PROTEIN"/>
    <property type="match status" value="1"/>
</dbReference>
<protein>
    <recommendedName>
        <fullName evidence="3">Vacuolar sorting protein Vps3844 C-terminal domain-containing protein</fullName>
    </recommendedName>
</protein>
<dbReference type="Proteomes" id="UP001286456">
    <property type="component" value="Unassembled WGS sequence"/>
</dbReference>
<evidence type="ECO:0000259" key="3">
    <source>
        <dbReference type="Pfam" id="PF12955"/>
    </source>
</evidence>
<keyword evidence="1" id="KW-0812">Transmembrane</keyword>
<sequence length="400" mass="42375">MRFLAGITVAVLSGLAAAASSRSSPDVFILQAKQRHQDPSSSSLPSIPKEVARHILLQRTSRDPYGSDLRDIPSTVEIETAVDFITKFGKSPAPLFSSSETNDASQLVVLLEGTTAENAGHLKETLVKADPAFAAFSISDPPSATANQRMMTLFQNLGIANAAQCDIASAINPFSSACWTGKSSVVKYDVQKSPETIPALLDNLSRLLKFTIAGDLEAVIVFLPESSRASKINNWSALAAGDLRRRQEAETVLVSSSDEETVVSPATTQAPSSSRAAAFSKAIPQCFGTFNSCMTQTANCTGHGKCVDKYGPTGKSHCFTCSCLATIVQTDDEPGSRGRKTVHWGGNVCQKKDISVPFWLLTGFTIVLIGAVTFAIGLLYSIGEEPLPGVIGAGVIRASK</sequence>
<dbReference type="AlphaFoldDB" id="A0AAE0J2B2"/>
<proteinExistence type="predicted"/>
<evidence type="ECO:0000313" key="4">
    <source>
        <dbReference type="EMBL" id="KAK3335217.1"/>
    </source>
</evidence>
<feature type="chain" id="PRO_5042007926" description="Vacuolar sorting protein Vps3844 C-terminal domain-containing protein" evidence="2">
    <location>
        <begin position="19"/>
        <end position="400"/>
    </location>
</feature>
<keyword evidence="5" id="KW-1185">Reference proteome</keyword>
<dbReference type="PANTHER" id="PTHR36853:SF1">
    <property type="entry name" value="DUF3844 DOMAIN-CONTAINING PROTEIN"/>
    <property type="match status" value="1"/>
</dbReference>
<feature type="transmembrane region" description="Helical" evidence="1">
    <location>
        <begin position="358"/>
        <end position="380"/>
    </location>
</feature>
<dbReference type="InterPro" id="IPR053065">
    <property type="entry name" value="Archenteron_Induction-Rel"/>
</dbReference>
<dbReference type="GO" id="GO:0005783">
    <property type="term" value="C:endoplasmic reticulum"/>
    <property type="evidence" value="ECO:0007669"/>
    <property type="project" value="TreeGrafter"/>
</dbReference>
<dbReference type="EMBL" id="JAUEPO010000001">
    <property type="protein sequence ID" value="KAK3335217.1"/>
    <property type="molecule type" value="Genomic_DNA"/>
</dbReference>
<reference evidence="4" key="1">
    <citation type="journal article" date="2023" name="Mol. Phylogenet. Evol.">
        <title>Genome-scale phylogeny and comparative genomics of the fungal order Sordariales.</title>
        <authorList>
            <person name="Hensen N."/>
            <person name="Bonometti L."/>
            <person name="Westerberg I."/>
            <person name="Brannstrom I.O."/>
            <person name="Guillou S."/>
            <person name="Cros-Aarteil S."/>
            <person name="Calhoun S."/>
            <person name="Haridas S."/>
            <person name="Kuo A."/>
            <person name="Mondo S."/>
            <person name="Pangilinan J."/>
            <person name="Riley R."/>
            <person name="LaButti K."/>
            <person name="Andreopoulos B."/>
            <person name="Lipzen A."/>
            <person name="Chen C."/>
            <person name="Yan M."/>
            <person name="Daum C."/>
            <person name="Ng V."/>
            <person name="Clum A."/>
            <person name="Steindorff A."/>
            <person name="Ohm R.A."/>
            <person name="Martin F."/>
            <person name="Silar P."/>
            <person name="Natvig D.O."/>
            <person name="Lalanne C."/>
            <person name="Gautier V."/>
            <person name="Ament-Velasquez S.L."/>
            <person name="Kruys A."/>
            <person name="Hutchinson M.I."/>
            <person name="Powell A.J."/>
            <person name="Barry K."/>
            <person name="Miller A.N."/>
            <person name="Grigoriev I.V."/>
            <person name="Debuchy R."/>
            <person name="Gladieux P."/>
            <person name="Hiltunen Thoren M."/>
            <person name="Johannesson H."/>
        </authorList>
    </citation>
    <scope>NUCLEOTIDE SEQUENCE</scope>
    <source>
        <strain evidence="4">SMH4131-1</strain>
    </source>
</reference>
<evidence type="ECO:0000256" key="1">
    <source>
        <dbReference type="SAM" id="Phobius"/>
    </source>
</evidence>
<organism evidence="4 5">
    <name type="scientific">Cercophora scortea</name>
    <dbReference type="NCBI Taxonomy" id="314031"/>
    <lineage>
        <taxon>Eukaryota</taxon>
        <taxon>Fungi</taxon>
        <taxon>Dikarya</taxon>
        <taxon>Ascomycota</taxon>
        <taxon>Pezizomycotina</taxon>
        <taxon>Sordariomycetes</taxon>
        <taxon>Sordariomycetidae</taxon>
        <taxon>Sordariales</taxon>
        <taxon>Lasiosphaeriaceae</taxon>
        <taxon>Cercophora</taxon>
    </lineage>
</organism>
<keyword evidence="1" id="KW-0472">Membrane</keyword>
<evidence type="ECO:0000313" key="5">
    <source>
        <dbReference type="Proteomes" id="UP001286456"/>
    </source>
</evidence>
<comment type="caution">
    <text evidence="4">The sequence shown here is derived from an EMBL/GenBank/DDBJ whole genome shotgun (WGS) entry which is preliminary data.</text>
</comment>